<dbReference type="CDD" id="cd13926">
    <property type="entry name" value="N-acetylmuramidase_GH108"/>
    <property type="match status" value="1"/>
</dbReference>
<dbReference type="Pfam" id="PF05838">
    <property type="entry name" value="Glyco_hydro_108"/>
    <property type="match status" value="1"/>
</dbReference>
<dbReference type="eggNOG" id="COG3926">
    <property type="taxonomic scope" value="Bacteria"/>
</dbReference>
<keyword evidence="4" id="KW-1185">Reference proteome</keyword>
<sequence length="181" mass="20221">MSWERAIAFTLRWEGGYVNNPADRGGPTNRGITQGTLSAAYASGIVKHNNIKALTKSEAMAIYNVRYWAPYDWGRYGEPVDMIMFDMAVNHGMGNAARIAQRACASLGAFVVIDGKWGPKTRETLYTLAWKNGLALSKMLLVKRLNFYDAIIAARPNQKRFRNGWRNRTFALAKACGVRIA</sequence>
<dbReference type="STRING" id="2754.EH55_11990"/>
<dbReference type="EMBL" id="JMKI01000056">
    <property type="protein sequence ID" value="KEJ91157.1"/>
    <property type="molecule type" value="Genomic_DNA"/>
</dbReference>
<dbReference type="InterPro" id="IPR018537">
    <property type="entry name" value="Peptidoglycan-bd_3"/>
</dbReference>
<gene>
    <name evidence="3" type="ORF">EH55_11990</name>
</gene>
<name>A0A073J0F7_9BACT</name>
<protein>
    <submittedName>
        <fullName evidence="3">Uncharacterized protein</fullName>
    </submittedName>
</protein>
<comment type="caution">
    <text evidence="3">The sequence shown here is derived from an EMBL/GenBank/DDBJ whole genome shotgun (WGS) entry which is preliminary data.</text>
</comment>
<evidence type="ECO:0000259" key="1">
    <source>
        <dbReference type="Pfam" id="PF05838"/>
    </source>
</evidence>
<dbReference type="RefSeq" id="WP_051682923.1">
    <property type="nucleotide sequence ID" value="NZ_JMKI01000056.1"/>
</dbReference>
<proteinExistence type="predicted"/>
<feature type="domain" description="Peptidoglycan binding" evidence="2">
    <location>
        <begin position="95"/>
        <end position="168"/>
    </location>
</feature>
<dbReference type="GeneID" id="90984832"/>
<dbReference type="OrthoDB" id="5359795at2"/>
<reference evidence="3 4" key="1">
    <citation type="submission" date="2014-04" db="EMBL/GenBank/DDBJ databases">
        <title>Draft Genome Sequence of Synergistes jonesii.</title>
        <authorList>
            <person name="Coil D.A."/>
            <person name="Eisen J.A."/>
            <person name="Holland-Moritz H.E."/>
        </authorList>
    </citation>
    <scope>NUCLEOTIDE SEQUENCE [LARGE SCALE GENOMIC DNA]</scope>
    <source>
        <strain evidence="3 4">78-1</strain>
    </source>
</reference>
<dbReference type="InterPro" id="IPR008565">
    <property type="entry name" value="TtsA-like_GH18_dom"/>
</dbReference>
<dbReference type="Pfam" id="PF09374">
    <property type="entry name" value="PG_binding_3"/>
    <property type="match status" value="1"/>
</dbReference>
<dbReference type="InterPro" id="IPR023346">
    <property type="entry name" value="Lysozyme-like_dom_sf"/>
</dbReference>
<evidence type="ECO:0000259" key="2">
    <source>
        <dbReference type="Pfam" id="PF09374"/>
    </source>
</evidence>
<evidence type="ECO:0000313" key="3">
    <source>
        <dbReference type="EMBL" id="KEJ91157.1"/>
    </source>
</evidence>
<feature type="domain" description="TtsA-like Glycoside hydrolase family 108" evidence="1">
    <location>
        <begin position="8"/>
        <end position="92"/>
    </location>
</feature>
<dbReference type="SUPFAM" id="SSF53955">
    <property type="entry name" value="Lysozyme-like"/>
    <property type="match status" value="1"/>
</dbReference>
<accession>A0A073J0F7</accession>
<dbReference type="AlphaFoldDB" id="A0A073J0F7"/>
<dbReference type="Gene3D" id="1.20.141.10">
    <property type="entry name" value="Chitosanase, subunit A, domain 1"/>
    <property type="match status" value="1"/>
</dbReference>
<dbReference type="Proteomes" id="UP000027665">
    <property type="component" value="Unassembled WGS sequence"/>
</dbReference>
<organism evidence="3 4">
    <name type="scientific">Synergistes jonesii</name>
    <dbReference type="NCBI Taxonomy" id="2754"/>
    <lineage>
        <taxon>Bacteria</taxon>
        <taxon>Thermotogati</taxon>
        <taxon>Synergistota</taxon>
        <taxon>Synergistia</taxon>
        <taxon>Synergistales</taxon>
        <taxon>Synergistaceae</taxon>
        <taxon>Synergistes</taxon>
    </lineage>
</organism>
<evidence type="ECO:0000313" key="4">
    <source>
        <dbReference type="Proteomes" id="UP000027665"/>
    </source>
</evidence>